<accession>A0A0P6S0Y6</accession>
<dbReference type="AlphaFoldDB" id="A0A0P6S0Y6"/>
<gene>
    <name evidence="8" type="ORF">AKK44_06655</name>
</gene>
<dbReference type="Gene3D" id="3.60.10.10">
    <property type="entry name" value="Endonuclease/exonuclease/phosphatase"/>
    <property type="match status" value="1"/>
</dbReference>
<dbReference type="STRING" id="119224.AKK44_06655"/>
<dbReference type="PANTHER" id="PTHR42834:SF1">
    <property type="entry name" value="ENDONUCLEASE_EXONUCLEASE_PHOSPHATASE FAMILY PROTEIN (AFU_ORTHOLOGUE AFUA_3G09210)"/>
    <property type="match status" value="1"/>
</dbReference>
<dbReference type="PATRIC" id="fig|119224.3.peg.1067"/>
<dbReference type="EMBL" id="LHQM01000030">
    <property type="protein sequence ID" value="KPJ22074.1"/>
    <property type="molecule type" value="Genomic_DNA"/>
</dbReference>
<dbReference type="Pfam" id="PF00746">
    <property type="entry name" value="Gram_pos_anchor"/>
    <property type="match status" value="1"/>
</dbReference>
<evidence type="ECO:0000256" key="4">
    <source>
        <dbReference type="ARBA" id="ARBA00023088"/>
    </source>
</evidence>
<dbReference type="InterPro" id="IPR005135">
    <property type="entry name" value="Endo/exonuclease/phosphatase"/>
</dbReference>
<feature type="compositionally biased region" description="Basic and acidic residues" evidence="5">
    <location>
        <begin position="872"/>
        <end position="884"/>
    </location>
</feature>
<feature type="region of interest" description="Disordered" evidence="5">
    <location>
        <begin position="856"/>
        <end position="903"/>
    </location>
</feature>
<dbReference type="GO" id="GO:0003824">
    <property type="term" value="F:catalytic activity"/>
    <property type="evidence" value="ECO:0007669"/>
    <property type="project" value="InterPro"/>
</dbReference>
<keyword evidence="1" id="KW-0134">Cell wall</keyword>
<feature type="domain" description="Endonuclease/exonuclease/phosphatase" evidence="7">
    <location>
        <begin position="551"/>
        <end position="844"/>
    </location>
</feature>
<dbReference type="SUPFAM" id="SSF56219">
    <property type="entry name" value="DNase I-like"/>
    <property type="match status" value="1"/>
</dbReference>
<dbReference type="NCBIfam" id="TIGR01167">
    <property type="entry name" value="LPXTG_anchor"/>
    <property type="match status" value="1"/>
</dbReference>
<keyword evidence="2" id="KW-0964">Secreted</keyword>
<evidence type="ECO:0000313" key="8">
    <source>
        <dbReference type="EMBL" id="KPJ22074.1"/>
    </source>
</evidence>
<proteinExistence type="predicted"/>
<comment type="caution">
    <text evidence="8">The sequence shown here is derived from an EMBL/GenBank/DDBJ whole genome shotgun (WGS) entry which is preliminary data.</text>
</comment>
<feature type="compositionally biased region" description="Polar residues" evidence="5">
    <location>
        <begin position="886"/>
        <end position="903"/>
    </location>
</feature>
<dbReference type="InterPro" id="IPR036691">
    <property type="entry name" value="Endo/exonu/phosph_ase_sf"/>
</dbReference>
<sequence>MAVALLSATAAEQVVHAGEVDGQSPQAQQLSLTEAAANQQAEVSAVGVTEQELQPTSAPEKAGEVAVVEPEQEKVSDSQATATISSPLSDVRNGQEGVAYTVSGQIISKVNAWGGNGFYLQDNSGQGLYVYPKNNSLGYQLGDRVTLTGTLKRFRSDLQLVDVTDHKSTDQTFKTSVTKTSPSELATAPLATMVELDQVTVGEITIDSHNTATFTVSDDKGQKATIRLDNRTGMTGSDLLEIVDTSDVINVSGILSLFDNNFQIKPFDKSHFQVIKKLAPRSPQKATVTIGDIQGKSHQSPYNHRKVIVKDVVVTYLVASNNFYVQDLHPDGDSATSDGINVISEVDAKDIRIGDVLTLTGTVEEHFGKGYSEKSKTDLTITRIKAKEIGKTGTAELPKAIVIGKDRKIPADIIDNDGMTVFDPEEDALDFWESVEGMLVAVDDAKIVGPMKHKEIYVLPGSYQAKLNNMSGINLKPNTYNTGLVPILFKSGKQVVKAGDFFTGRLVGPVTYSYTNYKVYVNDETMPTLNQGSVVPEKTYLAKDESRLSIASYNIENFSADKKSTPDSKVKRIAQSFISDLQSPDIIGLIEVQDNNGPTDDGTTDASQSAARLIKAITDLGGPAYTYVDIAPENNQDGGQPGGNIRVAFLYNKDRVSLSDKPKGTATQAVAWENGELNLSVGRIDPTNPIWETVRKSLAAEFIFKGQKVVVLANHLNSKRGDNGLYGRVQPVTFKSEERRHQLSKMLADFAKTGLAQNANSNIVMLGDFNDYEFTKTISLIETGGMSNLVSRHDEADRFSYFYQGNNQTLDNVLISNNLLGRYAFDMVHVNSPFMEEHGRASDHDPLLLQLELKADTSSQDAQQQKNQTPQKKSDQAEVKKDLSPSKATVASKASKQLPSTGDTTSRLASLFGFSLILTTFFGAKRHKKNTH</sequence>
<reference evidence="8 9" key="1">
    <citation type="submission" date="2015-08" db="EMBL/GenBank/DDBJ databases">
        <title>Genome sequence of Streptococcus phocae subsp. phocae ATCC 51973T isolated from liver specimen obtained from seal.</title>
        <authorList>
            <person name="Avendano-Herrera R."/>
        </authorList>
    </citation>
    <scope>NUCLEOTIDE SEQUENCE [LARGE SCALE GENOMIC DNA]</scope>
    <source>
        <strain evidence="8 9">ATCC 51973</strain>
    </source>
</reference>
<evidence type="ECO:0000259" key="6">
    <source>
        <dbReference type="Pfam" id="PF00746"/>
    </source>
</evidence>
<dbReference type="CDD" id="cd04486">
    <property type="entry name" value="YhcR_OBF_like"/>
    <property type="match status" value="2"/>
</dbReference>
<keyword evidence="4" id="KW-0572">Peptidoglycan-anchor</keyword>
<protein>
    <submittedName>
        <fullName evidence="8">Nuclease</fullName>
    </submittedName>
</protein>
<evidence type="ECO:0000256" key="5">
    <source>
        <dbReference type="SAM" id="MobiDB-lite"/>
    </source>
</evidence>
<keyword evidence="3" id="KW-0732">Signal</keyword>
<evidence type="ECO:0000256" key="3">
    <source>
        <dbReference type="ARBA" id="ARBA00022729"/>
    </source>
</evidence>
<dbReference type="Pfam" id="PF03372">
    <property type="entry name" value="Exo_endo_phos"/>
    <property type="match status" value="1"/>
</dbReference>
<dbReference type="Proteomes" id="UP000049578">
    <property type="component" value="Unassembled WGS sequence"/>
</dbReference>
<dbReference type="PANTHER" id="PTHR42834">
    <property type="entry name" value="ENDONUCLEASE/EXONUCLEASE/PHOSPHATASE FAMILY PROTEIN (AFU_ORTHOLOGUE AFUA_3G09210)"/>
    <property type="match status" value="1"/>
</dbReference>
<name>A0A0P6S0Y6_9STRE</name>
<feature type="compositionally biased region" description="Polar residues" evidence="5">
    <location>
        <begin position="856"/>
        <end position="871"/>
    </location>
</feature>
<evidence type="ECO:0000256" key="2">
    <source>
        <dbReference type="ARBA" id="ARBA00022525"/>
    </source>
</evidence>
<organism evidence="8 9">
    <name type="scientific">Streptococcus phocae</name>
    <dbReference type="NCBI Taxonomy" id="119224"/>
    <lineage>
        <taxon>Bacteria</taxon>
        <taxon>Bacillati</taxon>
        <taxon>Bacillota</taxon>
        <taxon>Bacilli</taxon>
        <taxon>Lactobacillales</taxon>
        <taxon>Streptococcaceae</taxon>
        <taxon>Streptococcus</taxon>
    </lineage>
</organism>
<evidence type="ECO:0000313" key="9">
    <source>
        <dbReference type="Proteomes" id="UP000049578"/>
    </source>
</evidence>
<feature type="domain" description="Gram-positive cocci surface proteins LPxTG" evidence="6">
    <location>
        <begin position="892"/>
        <end position="930"/>
    </location>
</feature>
<evidence type="ECO:0000259" key="7">
    <source>
        <dbReference type="Pfam" id="PF03372"/>
    </source>
</evidence>
<evidence type="ECO:0000256" key="1">
    <source>
        <dbReference type="ARBA" id="ARBA00022512"/>
    </source>
</evidence>
<keyword evidence="9" id="KW-1185">Reference proteome</keyword>
<dbReference type="InterPro" id="IPR019931">
    <property type="entry name" value="LPXTG_anchor"/>
</dbReference>